<organism evidence="8 9">
    <name type="scientific">Amycolatopsis viridis</name>
    <dbReference type="NCBI Taxonomy" id="185678"/>
    <lineage>
        <taxon>Bacteria</taxon>
        <taxon>Bacillati</taxon>
        <taxon>Actinomycetota</taxon>
        <taxon>Actinomycetes</taxon>
        <taxon>Pseudonocardiales</taxon>
        <taxon>Pseudonocardiaceae</taxon>
        <taxon>Amycolatopsis</taxon>
    </lineage>
</organism>
<evidence type="ECO:0000256" key="5">
    <source>
        <dbReference type="SAM" id="MobiDB-lite"/>
    </source>
</evidence>
<evidence type="ECO:0000259" key="7">
    <source>
        <dbReference type="Pfam" id="PF08353"/>
    </source>
</evidence>
<keyword evidence="4" id="KW-0573">Peptidoglycan synthesis</keyword>
<comment type="pathway">
    <text evidence="4">Cell wall biogenesis; peptidoglycan biosynthesis.</text>
</comment>
<dbReference type="PANTHER" id="PTHR23135">
    <property type="entry name" value="MUR LIGASE FAMILY MEMBER"/>
    <property type="match status" value="1"/>
</dbReference>
<feature type="binding site" evidence="4">
    <location>
        <position position="230"/>
    </location>
    <ligand>
        <name>Zn(2+)</name>
        <dbReference type="ChEBI" id="CHEBI:29105"/>
    </ligand>
</feature>
<protein>
    <recommendedName>
        <fullName evidence="4">Lipid II isoglutaminyl synthase (glutamine-hydrolyzing) subunit MurT</fullName>
        <ecNumber evidence="4">6.3.5.13</ecNumber>
    </recommendedName>
</protein>
<comment type="catalytic activity">
    <reaction evidence="4">
        <text>beta-D-GlcNAc-(1-&gt;4)-Mur2Ac(oyl-L-Ala-gamma-D-Glu-L-Lys-D-Ala-D-Ala)-di-trans,octa-cis-undecaprenyl diphosphate + ATP = beta-D-GlcNAc-(1-&gt;4)-Mur2Ac(oyl-L-Ala-gamma-D-O-P-Glu-L-Lys-D-Ala-D-Ala)-di-trans,octa-cis-undecaprenyl diphosphate + ADP</text>
        <dbReference type="Rhea" id="RHEA:59488"/>
        <dbReference type="ChEBI" id="CHEBI:30616"/>
        <dbReference type="ChEBI" id="CHEBI:60033"/>
        <dbReference type="ChEBI" id="CHEBI:143132"/>
        <dbReference type="ChEBI" id="CHEBI:456216"/>
    </reaction>
</comment>
<evidence type="ECO:0000313" key="8">
    <source>
        <dbReference type="EMBL" id="NIH81329.1"/>
    </source>
</evidence>
<comment type="function">
    <text evidence="4">The lipid II isoglutaminyl synthase complex catalyzes the formation of alpha-D-isoglutamine in the cell wall lipid II stem peptide. The MurT subunit catalyzes the ATP-dependent amidation of D-glutamate residue of lipid II, converting it to an isoglutamine residue.</text>
</comment>
<keyword evidence="1 4" id="KW-0436">Ligase</keyword>
<evidence type="ECO:0000259" key="6">
    <source>
        <dbReference type="Pfam" id="PF08245"/>
    </source>
</evidence>
<feature type="binding site" evidence="4">
    <location>
        <position position="232"/>
    </location>
    <ligand>
        <name>Zn(2+)</name>
        <dbReference type="ChEBI" id="CHEBI:29105"/>
    </ligand>
</feature>
<keyword evidence="9" id="KW-1185">Reference proteome</keyword>
<name>A0ABX0T094_9PSEU</name>
<dbReference type="InterPro" id="IPR013221">
    <property type="entry name" value="Mur_ligase_cen"/>
</dbReference>
<dbReference type="InterPro" id="IPR018109">
    <property type="entry name" value="Folylpolyglutamate_synth_CS"/>
</dbReference>
<dbReference type="EMBL" id="JAANOU010000001">
    <property type="protein sequence ID" value="NIH81329.1"/>
    <property type="molecule type" value="Genomic_DNA"/>
</dbReference>
<feature type="domain" description="Lipid II isoglutaminyl synthase (glutamine-hydrolyzing) subunit MurT C-terminal" evidence="7">
    <location>
        <begin position="316"/>
        <end position="413"/>
    </location>
</feature>
<comment type="caution">
    <text evidence="8">The sequence shown here is derived from an EMBL/GenBank/DDBJ whole genome shotgun (WGS) entry which is preliminary data.</text>
</comment>
<keyword evidence="4" id="KW-0862">Zinc</keyword>
<dbReference type="Proteomes" id="UP000754495">
    <property type="component" value="Unassembled WGS sequence"/>
</dbReference>
<feature type="active site" evidence="4">
    <location>
        <position position="349"/>
    </location>
</feature>
<dbReference type="PANTHER" id="PTHR23135:SF7">
    <property type="entry name" value="LIPID II ISOGLUTAMINYL SYNTHASE (GLUTAMINE-HYDROLYZING) SUBUNIT MURT"/>
    <property type="match status" value="1"/>
</dbReference>
<dbReference type="RefSeq" id="WP_313886190.1">
    <property type="nucleotide sequence ID" value="NZ_JAANOU010000001.1"/>
</dbReference>
<keyword evidence="4" id="KW-0961">Cell wall biogenesis/degradation</keyword>
<dbReference type="Gene3D" id="3.40.1190.10">
    <property type="entry name" value="Mur-like, catalytic domain"/>
    <property type="match status" value="1"/>
</dbReference>
<dbReference type="PROSITE" id="PS01011">
    <property type="entry name" value="FOLYLPOLYGLU_SYNT_1"/>
    <property type="match status" value="1"/>
</dbReference>
<dbReference type="InterPro" id="IPR043703">
    <property type="entry name" value="Lipid_II_synth_MurT"/>
</dbReference>
<comment type="similarity">
    <text evidence="4">Belongs to the MurCDEF family. MurT subfamily.</text>
</comment>
<reference evidence="8 9" key="1">
    <citation type="submission" date="2020-03" db="EMBL/GenBank/DDBJ databases">
        <title>Sequencing the genomes of 1000 actinobacteria strains.</title>
        <authorList>
            <person name="Klenk H.-P."/>
        </authorList>
    </citation>
    <scope>NUCLEOTIDE SEQUENCE [LARGE SCALE GENOMIC DNA]</scope>
    <source>
        <strain evidence="8 9">DSM 45668</strain>
    </source>
</reference>
<comment type="catalytic activity">
    <reaction evidence="4">
        <text>beta-D-GlcNAc-(1-&gt;4)-Mur2Ac(oyl-L-Ala-gamma-D-O-P-Glu-L-Lys-D-Ala-D-Ala)-di-trans,octa-cis-undecaprenyl diphosphate + NH4(+) = beta-D-GlcNAc-(1-&gt;4)-Mur2Ac(oyl-L-Ala-D-isoglutaminyl-L-Lys-D-Ala-D-Ala)-di-trans,octa-cis-undecaprenyl diphosphate + phosphate + H(+)</text>
        <dbReference type="Rhea" id="RHEA:57932"/>
        <dbReference type="ChEBI" id="CHEBI:15378"/>
        <dbReference type="ChEBI" id="CHEBI:28938"/>
        <dbReference type="ChEBI" id="CHEBI:43474"/>
        <dbReference type="ChEBI" id="CHEBI:62233"/>
        <dbReference type="ChEBI" id="CHEBI:143132"/>
    </reaction>
</comment>
<dbReference type="Pfam" id="PF08353">
    <property type="entry name" value="MurT_C"/>
    <property type="match status" value="1"/>
</dbReference>
<dbReference type="HAMAP" id="MF_02214">
    <property type="entry name" value="Lipid_II_synth_MurT"/>
    <property type="match status" value="1"/>
</dbReference>
<keyword evidence="2 4" id="KW-0547">Nucleotide-binding</keyword>
<proteinExistence type="inferred from homology"/>
<feature type="binding site" evidence="4">
    <location>
        <position position="217"/>
    </location>
    <ligand>
        <name>Zn(2+)</name>
        <dbReference type="ChEBI" id="CHEBI:29105"/>
    </ligand>
</feature>
<feature type="binding site" evidence="4">
    <location>
        <position position="214"/>
    </location>
    <ligand>
        <name>Zn(2+)</name>
        <dbReference type="ChEBI" id="CHEBI:29105"/>
    </ligand>
</feature>
<evidence type="ECO:0000256" key="1">
    <source>
        <dbReference type="ARBA" id="ARBA00022598"/>
    </source>
</evidence>
<accession>A0ABX0T094</accession>
<comment type="subunit">
    <text evidence="4">Forms a heterodimer with GatD.</text>
</comment>
<keyword evidence="4" id="KW-0479">Metal-binding</keyword>
<evidence type="ECO:0000256" key="3">
    <source>
        <dbReference type="ARBA" id="ARBA00022840"/>
    </source>
</evidence>
<dbReference type="Pfam" id="PF08245">
    <property type="entry name" value="Mur_ligase_M"/>
    <property type="match status" value="1"/>
</dbReference>
<evidence type="ECO:0000256" key="2">
    <source>
        <dbReference type="ARBA" id="ARBA00022741"/>
    </source>
</evidence>
<dbReference type="InterPro" id="IPR013564">
    <property type="entry name" value="MurT_C"/>
</dbReference>
<sequence length="424" mass="44172">MRLGSPVLGERRARTAPPHQPPRTRLAVALARVAAGASRRLGAGAGGVIGGRVAAALDPDVLRHLGAGRTVVLVTGTNGKTTTALMLSRILAAAGPVAANSDGANMPDGIIAALAQRPDAPLAVLEIDENYVAEVARRLEPACLVLLNLSRDQLDRVGEVRSVERALRQAIAGLPGTAVVANCDDPLATSAAMASARPVWVSAGGSWDEDSRACGRCGQPIDHDGLLWRCGCGLARPRPDWVLTDGAAVGADGRTVPIDLRLPGRANAANATMAVAAAALLGLDPAAAGQRLTTISDVAGRYRQTTLAGHRVRILLAKNPAGWRETLPLLDERSAVVVAVNGREADGRDLSWLWDVPFELLRDRPVVAAGERSADLAVRLTYAGVAHQRCADPVRAVEGLAPGPVELVANYTAFRQLGQRIGDG</sequence>
<feature type="domain" description="Mur ligase central" evidence="6">
    <location>
        <begin position="74"/>
        <end position="195"/>
    </location>
</feature>
<dbReference type="EC" id="6.3.5.13" evidence="4"/>
<keyword evidence="4" id="KW-0133">Cell shape</keyword>
<dbReference type="InterPro" id="IPR036565">
    <property type="entry name" value="Mur-like_cat_sf"/>
</dbReference>
<feature type="region of interest" description="Disordered" evidence="5">
    <location>
        <begin position="1"/>
        <end position="22"/>
    </location>
</feature>
<evidence type="ECO:0000313" key="9">
    <source>
        <dbReference type="Proteomes" id="UP000754495"/>
    </source>
</evidence>
<dbReference type="SUPFAM" id="SSF53623">
    <property type="entry name" value="MurD-like peptide ligases, catalytic domain"/>
    <property type="match status" value="1"/>
</dbReference>
<keyword evidence="3 4" id="KW-0067">ATP-binding</keyword>
<evidence type="ECO:0000256" key="4">
    <source>
        <dbReference type="HAMAP-Rule" id="MF_02214"/>
    </source>
</evidence>
<gene>
    <name evidence="4" type="primary">murT</name>
    <name evidence="8" type="ORF">FHX46_003859</name>
</gene>
<comment type="catalytic activity">
    <reaction evidence="4">
        <text>beta-D-GlcNAc-(1-&gt;4)-Mur2Ac(oyl-L-Ala-gamma-D-Glu-L-Lys-D-Ala-D-Ala)-di-trans,octa-cis-undecaprenyl diphosphate + L-glutamine + ATP + H2O = beta-D-GlcNAc-(1-&gt;4)-Mur2Ac(oyl-L-Ala-D-isoglutaminyl-L-Lys-D-Ala-D-Ala)-di-trans,octa-cis-undecaprenyl diphosphate + L-glutamate + ADP + phosphate + H(+)</text>
        <dbReference type="Rhea" id="RHEA:57928"/>
        <dbReference type="ChEBI" id="CHEBI:15377"/>
        <dbReference type="ChEBI" id="CHEBI:15378"/>
        <dbReference type="ChEBI" id="CHEBI:29985"/>
        <dbReference type="ChEBI" id="CHEBI:30616"/>
        <dbReference type="ChEBI" id="CHEBI:43474"/>
        <dbReference type="ChEBI" id="CHEBI:58359"/>
        <dbReference type="ChEBI" id="CHEBI:60033"/>
        <dbReference type="ChEBI" id="CHEBI:62233"/>
        <dbReference type="ChEBI" id="CHEBI:456216"/>
        <dbReference type="EC" id="6.3.5.13"/>
    </reaction>
</comment>